<name>A0A8S1WVR7_9CILI</name>
<proteinExistence type="predicted"/>
<reference evidence="1" key="1">
    <citation type="submission" date="2021-01" db="EMBL/GenBank/DDBJ databases">
        <authorList>
            <consortium name="Genoscope - CEA"/>
            <person name="William W."/>
        </authorList>
    </citation>
    <scope>NUCLEOTIDE SEQUENCE</scope>
</reference>
<evidence type="ECO:0000313" key="2">
    <source>
        <dbReference type="Proteomes" id="UP000689195"/>
    </source>
</evidence>
<comment type="caution">
    <text evidence="1">The sequence shown here is derived from an EMBL/GenBank/DDBJ whole genome shotgun (WGS) entry which is preliminary data.</text>
</comment>
<gene>
    <name evidence="1" type="ORF">PPENT_87.1.T1050093</name>
</gene>
<protein>
    <submittedName>
        <fullName evidence="1">Uncharacterized protein</fullName>
    </submittedName>
</protein>
<organism evidence="1 2">
    <name type="scientific">Paramecium pentaurelia</name>
    <dbReference type="NCBI Taxonomy" id="43138"/>
    <lineage>
        <taxon>Eukaryota</taxon>
        <taxon>Sar</taxon>
        <taxon>Alveolata</taxon>
        <taxon>Ciliophora</taxon>
        <taxon>Intramacronucleata</taxon>
        <taxon>Oligohymenophorea</taxon>
        <taxon>Peniculida</taxon>
        <taxon>Parameciidae</taxon>
        <taxon>Paramecium</taxon>
    </lineage>
</organism>
<dbReference type="OrthoDB" id="288174at2759"/>
<dbReference type="EMBL" id="CAJJDO010000105">
    <property type="protein sequence ID" value="CAD8193888.1"/>
    <property type="molecule type" value="Genomic_DNA"/>
</dbReference>
<sequence>MQFRKIFQFSTLSKQLIQDTERYYYLNQQSTRNQMFFEQFQQHKQNYFNTLLTCDLKQISNWRMLILNLFRIETEPNDLMKQIIIRYSELYGIEDLFKINNNKLTQLLINHHNIYDVPINLLKCDGIAQIIEQYELTLTVYRDIQLSKLFKHLILCQKLNLQVIPIHTFNLVHYNIEKSNELEFLNELVLYQRSKRSQTNKLPNETWSLVFNRILQYKLNESNLQYTCQLLQQFAHQKINIKFDLMNLLKHVIDEFRMLSKRESTLLEIIRTINILKANKYDIAELKELRKICLKEKQLQGDKEYDLYMNLEHQTQSIELIDNQNLNAYLTEILLGDVQKLNEVQKVDLREKILNKLQTETDENSLKKIIVVSRQLWPTEISIVQKCAKQIKHLLANNEQSKEMISLAINSLYEFKRIQYPFLDDQLINYLASIDDLYINPQEISVLLYYICLSLPKFTKKELNRVTIREYPINQNLSKIFINLLPVIKKMCSKNALRLKVIYTLTDCICKYKEQLVDIDLKFLFEKIEFNLVKELEVKQQCRVAIEQKDLLFLHERFRYLKVGSRKLLRFFDDAKSNYFGALQKLLQRQRVYLRMRQSRGRSIRAQRSF</sequence>
<accession>A0A8S1WVR7</accession>
<dbReference type="AlphaFoldDB" id="A0A8S1WVR7"/>
<keyword evidence="2" id="KW-1185">Reference proteome</keyword>
<dbReference type="Proteomes" id="UP000689195">
    <property type="component" value="Unassembled WGS sequence"/>
</dbReference>
<evidence type="ECO:0000313" key="1">
    <source>
        <dbReference type="EMBL" id="CAD8193888.1"/>
    </source>
</evidence>